<dbReference type="PROSITE" id="PS00330">
    <property type="entry name" value="HEMOLYSIN_CALCIUM"/>
    <property type="match status" value="3"/>
</dbReference>
<evidence type="ECO:0000256" key="1">
    <source>
        <dbReference type="ARBA" id="ARBA00001913"/>
    </source>
</evidence>
<dbReference type="InterPro" id="IPR050557">
    <property type="entry name" value="RTX_toxin/Mannuronan_C5-epim"/>
</dbReference>
<dbReference type="Proteomes" id="UP000679352">
    <property type="component" value="Chromosome"/>
</dbReference>
<dbReference type="SUPFAM" id="SSF51120">
    <property type="entry name" value="beta-Roll"/>
    <property type="match status" value="1"/>
</dbReference>
<dbReference type="PANTHER" id="PTHR38340:SF1">
    <property type="entry name" value="S-LAYER PROTEIN"/>
    <property type="match status" value="1"/>
</dbReference>
<dbReference type="Gene3D" id="2.150.10.10">
    <property type="entry name" value="Serralysin-like metalloprotease, C-terminal"/>
    <property type="match status" value="1"/>
</dbReference>
<evidence type="ECO:0000256" key="4">
    <source>
        <dbReference type="ARBA" id="ARBA00022737"/>
    </source>
</evidence>
<dbReference type="GO" id="GO:0005509">
    <property type="term" value="F:calcium ion binding"/>
    <property type="evidence" value="ECO:0007669"/>
    <property type="project" value="InterPro"/>
</dbReference>
<dbReference type="PRINTS" id="PR00313">
    <property type="entry name" value="CABNDNGRPT"/>
</dbReference>
<sequence length="586" mass="62613">MCTLCAALRPDDATAAADLHLPATTSRLPTYSLHAIADQLTNGFWSWAENNDAKRAFDLGPEGVLHYDMTALSEDEAFVARAALDAWADVTEIEFRPFVAPDLAERQEGTDAAAGRHTKVTLADNQQLHGDIRRGGDVDWIKLDLVAGRTYTMNLRSEGDVTGLSDPLLILRNAAGKMIDSNDDATDSTQDSRITFTADRSGTYYLSAKSSDGWDTGDYTLTLTRNRAIDPDLTFDNSQDGAFARFALIDGAIDTSYINVAKYWNSSLVSLNSYWLQTYIHEIGHALGLGHAGNYNGSASWRDDSHYANDSVLFTVMSYFSQLENPNYRGDAGDLATVMPADIVAIQSLYHTTVSTRAGDTTYGANNTVGGYLGDMMAAMFEGAAMPDRTFLGDNMVFTLFDTGGLDRLDVSTIRADQTISLVPNTLSSVGGYQLNMNIARGTRIEEVVSGSGNDRITGNHAANLLAGGQGADRIAGGSGQDSLRGGHGNDRLNGGRGDDRLTGGTGSDEFLFAAGRDRVLDFREDVDSLGFASTLWGGGARSGAEILDAARVVGGSIVFAFGGSNSLVLRGVSDLAALADDVFSY</sequence>
<reference evidence="8" key="1">
    <citation type="submission" date="2021-06" db="EMBL/GenBank/DDBJ databases">
        <title>Direct submission.</title>
        <authorList>
            <person name="Lee C.-S."/>
            <person name="Jin L."/>
        </authorList>
    </citation>
    <scope>NUCLEOTIDE SEQUENCE</scope>
    <source>
        <strain evidence="8">Con5</strain>
    </source>
</reference>
<dbReference type="PANTHER" id="PTHR38340">
    <property type="entry name" value="S-LAYER PROTEIN"/>
    <property type="match status" value="1"/>
</dbReference>
<evidence type="ECO:0000259" key="6">
    <source>
        <dbReference type="Pfam" id="PF04151"/>
    </source>
</evidence>
<feature type="region of interest" description="Disordered" evidence="5">
    <location>
        <begin position="477"/>
        <end position="503"/>
    </location>
</feature>
<dbReference type="Gene3D" id="3.40.390.10">
    <property type="entry name" value="Collagenase (Catalytic Domain)"/>
    <property type="match status" value="1"/>
</dbReference>
<proteinExistence type="predicted"/>
<dbReference type="Pfam" id="PF04151">
    <property type="entry name" value="PPC"/>
    <property type="match status" value="1"/>
</dbReference>
<dbReference type="AlphaFoldDB" id="A0A975P830"/>
<organism evidence="8 9">
    <name type="scientific">Gemmobacter fulvus</name>
    <dbReference type="NCBI Taxonomy" id="2840474"/>
    <lineage>
        <taxon>Bacteria</taxon>
        <taxon>Pseudomonadati</taxon>
        <taxon>Pseudomonadota</taxon>
        <taxon>Alphaproteobacteria</taxon>
        <taxon>Rhodobacterales</taxon>
        <taxon>Paracoccaceae</taxon>
        <taxon>Gemmobacter</taxon>
    </lineage>
</organism>
<gene>
    <name evidence="8" type="ORF">KM031_05690</name>
</gene>
<dbReference type="Pfam" id="PF08548">
    <property type="entry name" value="Peptidase_M10_C"/>
    <property type="match status" value="1"/>
</dbReference>
<dbReference type="SUPFAM" id="SSF55486">
    <property type="entry name" value="Metalloproteases ('zincins'), catalytic domain"/>
    <property type="match status" value="1"/>
</dbReference>
<comment type="cofactor">
    <cofactor evidence="1">
        <name>Ca(2+)</name>
        <dbReference type="ChEBI" id="CHEBI:29108"/>
    </cofactor>
</comment>
<dbReference type="GO" id="GO:0005615">
    <property type="term" value="C:extracellular space"/>
    <property type="evidence" value="ECO:0007669"/>
    <property type="project" value="InterPro"/>
</dbReference>
<evidence type="ECO:0000313" key="9">
    <source>
        <dbReference type="Proteomes" id="UP000679352"/>
    </source>
</evidence>
<keyword evidence="4" id="KW-0677">Repeat</keyword>
<dbReference type="InterPro" id="IPR001343">
    <property type="entry name" value="Hemolysn_Ca-bd"/>
</dbReference>
<dbReference type="RefSeq" id="WP_215503570.1">
    <property type="nucleotide sequence ID" value="NZ_CP076361.1"/>
</dbReference>
<keyword evidence="9" id="KW-1185">Reference proteome</keyword>
<accession>A0A975P830</accession>
<dbReference type="InterPro" id="IPR007280">
    <property type="entry name" value="Peptidase_C_arc/bac"/>
</dbReference>
<dbReference type="Pfam" id="PF00353">
    <property type="entry name" value="HemolysinCabind"/>
    <property type="match status" value="2"/>
</dbReference>
<keyword evidence="3" id="KW-0964">Secreted</keyword>
<dbReference type="Gene3D" id="2.60.120.380">
    <property type="match status" value="1"/>
</dbReference>
<dbReference type="GO" id="GO:0008237">
    <property type="term" value="F:metallopeptidase activity"/>
    <property type="evidence" value="ECO:0007669"/>
    <property type="project" value="InterPro"/>
</dbReference>
<evidence type="ECO:0000313" key="8">
    <source>
        <dbReference type="EMBL" id="QWK91379.1"/>
    </source>
</evidence>
<evidence type="ECO:0000259" key="7">
    <source>
        <dbReference type="Pfam" id="PF08548"/>
    </source>
</evidence>
<dbReference type="KEGG" id="gfu:KM031_05690"/>
<name>A0A975P830_9RHOB</name>
<evidence type="ECO:0000256" key="5">
    <source>
        <dbReference type="SAM" id="MobiDB-lite"/>
    </source>
</evidence>
<dbReference type="InterPro" id="IPR013858">
    <property type="entry name" value="Peptidase_M10B_C"/>
</dbReference>
<evidence type="ECO:0000256" key="2">
    <source>
        <dbReference type="ARBA" id="ARBA00004613"/>
    </source>
</evidence>
<dbReference type="InterPro" id="IPR011049">
    <property type="entry name" value="Serralysin-like_metalloprot_C"/>
</dbReference>
<protein>
    <submittedName>
        <fullName evidence="8">M10 family metallopeptidase C-terminal domain-containing protein</fullName>
    </submittedName>
</protein>
<feature type="domain" description="Peptidase M10 serralysin C-terminal" evidence="7">
    <location>
        <begin position="354"/>
        <end position="520"/>
    </location>
</feature>
<comment type="subcellular location">
    <subcellularLocation>
        <location evidence="2">Secreted</location>
    </subcellularLocation>
</comment>
<dbReference type="InterPro" id="IPR024079">
    <property type="entry name" value="MetalloPept_cat_dom_sf"/>
</dbReference>
<dbReference type="EMBL" id="CP076361">
    <property type="protein sequence ID" value="QWK91379.1"/>
    <property type="molecule type" value="Genomic_DNA"/>
</dbReference>
<evidence type="ECO:0000256" key="3">
    <source>
        <dbReference type="ARBA" id="ARBA00022525"/>
    </source>
</evidence>
<dbReference type="InterPro" id="IPR018511">
    <property type="entry name" value="Hemolysin-typ_Ca-bd_CS"/>
</dbReference>
<feature type="domain" description="Peptidase C-terminal archaeal/bacterial" evidence="6">
    <location>
        <begin position="137"/>
        <end position="207"/>
    </location>
</feature>